<dbReference type="Gene3D" id="1.20.150.30">
    <property type="entry name" value="Zincin-like metallopeptidase, N-terminal domain"/>
    <property type="match status" value="1"/>
</dbReference>
<evidence type="ECO:0000256" key="1">
    <source>
        <dbReference type="SAM" id="MobiDB-lite"/>
    </source>
</evidence>
<dbReference type="AlphaFoldDB" id="K6VLR5"/>
<evidence type="ECO:0008006" key="4">
    <source>
        <dbReference type="Google" id="ProtNLM"/>
    </source>
</evidence>
<name>K6VLR5_9MICO</name>
<comment type="caution">
    <text evidence="2">The sequence shown here is derived from an EMBL/GenBank/DDBJ whole genome shotgun (WGS) entry which is preliminary data.</text>
</comment>
<dbReference type="NCBIfam" id="TIGR03624">
    <property type="entry name" value="putative hydrolase"/>
    <property type="match status" value="1"/>
</dbReference>
<organism evidence="2 3">
    <name type="scientific">Kineosphaera limosa NBRC 100340</name>
    <dbReference type="NCBI Taxonomy" id="1184609"/>
    <lineage>
        <taxon>Bacteria</taxon>
        <taxon>Bacillati</taxon>
        <taxon>Actinomycetota</taxon>
        <taxon>Actinomycetes</taxon>
        <taxon>Micrococcales</taxon>
        <taxon>Dermatophilaceae</taxon>
        <taxon>Kineosphaera</taxon>
    </lineage>
</organism>
<gene>
    <name evidence="2" type="ORF">KILIM_058_00150</name>
</gene>
<sequence>MSRENPGNPDPDDMRRMFEQFLGDADNPAMSEALKSMGIDNLDPATMQMIASQLTAMFATEPTDGINLELSTDMARKTVAAAGDALVDDAQRKAVRDAVGVADLWLDEVTSFTRPGGPALAWSRAEWVDQTMPVWGQLVGPVATAVTDAITGALRGQLDRLGESGEMPELPGGMPGMPGLPAGMDFSTMINQFEPMLGRMSSSMFGAQIGQAVGNLAGEVVSGTEVGLPLVPGGGVALLPANVAKFAEGLDVDDTQVLLYLAVREVARARLFADVPWLGPQLLAAVQAYAADISVDTDGIEAKLSTIDPTDPQAVQEALAGGLFTPDPSPAQKRALERLETLLALVEGWVDVVVARATERSLPQSAGLGEMVRRRRATGGPAEQLFSQLVGLQLRPRRLRDAANLFAALEKADGAAMRDRAWGHPDVAPTAEDLDDILGYVERLTGRRAESIGAGEGGASGPDTPAGTAPTAPQAGDAQGSTSGMAGDAGESSDRGDLDDMDAALARLIDEETRGDDPKK</sequence>
<feature type="region of interest" description="Disordered" evidence="1">
    <location>
        <begin position="450"/>
        <end position="520"/>
    </location>
</feature>
<dbReference type="Proteomes" id="UP000008366">
    <property type="component" value="Unassembled WGS sequence"/>
</dbReference>
<proteinExistence type="predicted"/>
<dbReference type="RefSeq" id="WP_006593695.1">
    <property type="nucleotide sequence ID" value="NZ_BAHD01000058.1"/>
</dbReference>
<dbReference type="PANTHER" id="PTHR39420">
    <property type="match status" value="1"/>
</dbReference>
<evidence type="ECO:0000313" key="3">
    <source>
        <dbReference type="Proteomes" id="UP000008366"/>
    </source>
</evidence>
<dbReference type="InterPro" id="IPR018766">
    <property type="entry name" value="Zinicin_2"/>
</dbReference>
<dbReference type="Pfam" id="PF10103">
    <property type="entry name" value="Zincin_2"/>
    <property type="match status" value="1"/>
</dbReference>
<dbReference type="InterPro" id="IPR042271">
    <property type="entry name" value="Zinicin_2_N"/>
</dbReference>
<dbReference type="EMBL" id="BAHD01000058">
    <property type="protein sequence ID" value="GAB97163.1"/>
    <property type="molecule type" value="Genomic_DNA"/>
</dbReference>
<accession>K6VLR5</accession>
<protein>
    <recommendedName>
        <fullName evidence="4">Hydrolase</fullName>
    </recommendedName>
</protein>
<reference evidence="2 3" key="1">
    <citation type="submission" date="2012-08" db="EMBL/GenBank/DDBJ databases">
        <title>Whole genome shotgun sequence of Kineosphaera limosa NBRC 100340.</title>
        <authorList>
            <person name="Yoshida I."/>
            <person name="Isaki S."/>
            <person name="Hosoyama A."/>
            <person name="Tsuchikane K."/>
            <person name="Katsumata H."/>
            <person name="Ando Y."/>
            <person name="Ohji S."/>
            <person name="Hamada M."/>
            <person name="Tamura T."/>
            <person name="Yamazoe A."/>
            <person name="Yamazaki S."/>
            <person name="Fujita N."/>
        </authorList>
    </citation>
    <scope>NUCLEOTIDE SEQUENCE [LARGE SCALE GENOMIC DNA]</scope>
    <source>
        <strain evidence="2 3">NBRC 100340</strain>
    </source>
</reference>
<feature type="compositionally biased region" description="Basic and acidic residues" evidence="1">
    <location>
        <begin position="508"/>
        <end position="520"/>
    </location>
</feature>
<feature type="compositionally biased region" description="Low complexity" evidence="1">
    <location>
        <begin position="461"/>
        <end position="480"/>
    </location>
</feature>
<dbReference type="STRING" id="1184609.KILIM_058_00150"/>
<dbReference type="PANTHER" id="PTHR39420:SF2">
    <property type="entry name" value="HYDROLASE"/>
    <property type="match status" value="1"/>
</dbReference>
<dbReference type="SUPFAM" id="SSF55486">
    <property type="entry name" value="Metalloproteases ('zincins'), catalytic domain"/>
    <property type="match status" value="1"/>
</dbReference>
<dbReference type="eggNOG" id="COG5282">
    <property type="taxonomic scope" value="Bacteria"/>
</dbReference>
<keyword evidence="3" id="KW-1185">Reference proteome</keyword>
<evidence type="ECO:0000313" key="2">
    <source>
        <dbReference type="EMBL" id="GAB97163.1"/>
    </source>
</evidence>